<dbReference type="Proteomes" id="UP000886520">
    <property type="component" value="Chromosome 7"/>
</dbReference>
<accession>A0A9D4V322</accession>
<sequence length="135" mass="14797">MKGDGATAAHCSLHGWRRHLDGGGSASPEERRQGLLWREGRHCMQERGQLQERGQFARGATNSEVAIGQRGGEVSAAGLRRLAVAVRRWRGLGSCLQLLRRGEWHVSLDSPVRVAKDEGVCLLYRKTTTAGEAQP</sequence>
<reference evidence="1" key="1">
    <citation type="submission" date="2021-01" db="EMBL/GenBank/DDBJ databases">
        <title>Adiantum capillus-veneris genome.</title>
        <authorList>
            <person name="Fang Y."/>
            <person name="Liao Q."/>
        </authorList>
    </citation>
    <scope>NUCLEOTIDE SEQUENCE</scope>
    <source>
        <strain evidence="1">H3</strain>
        <tissue evidence="1">Leaf</tissue>
    </source>
</reference>
<keyword evidence="2" id="KW-1185">Reference proteome</keyword>
<comment type="caution">
    <text evidence="1">The sequence shown here is derived from an EMBL/GenBank/DDBJ whole genome shotgun (WGS) entry which is preliminary data.</text>
</comment>
<evidence type="ECO:0000313" key="2">
    <source>
        <dbReference type="Proteomes" id="UP000886520"/>
    </source>
</evidence>
<name>A0A9D4V322_ADICA</name>
<evidence type="ECO:0000313" key="1">
    <source>
        <dbReference type="EMBL" id="KAI5078042.1"/>
    </source>
</evidence>
<protein>
    <submittedName>
        <fullName evidence="1">Uncharacterized protein</fullName>
    </submittedName>
</protein>
<gene>
    <name evidence="1" type="ORF">GOP47_0007866</name>
</gene>
<proteinExistence type="predicted"/>
<dbReference type="AlphaFoldDB" id="A0A9D4V322"/>
<organism evidence="1 2">
    <name type="scientific">Adiantum capillus-veneris</name>
    <name type="common">Maidenhair fern</name>
    <dbReference type="NCBI Taxonomy" id="13818"/>
    <lineage>
        <taxon>Eukaryota</taxon>
        <taxon>Viridiplantae</taxon>
        <taxon>Streptophyta</taxon>
        <taxon>Embryophyta</taxon>
        <taxon>Tracheophyta</taxon>
        <taxon>Polypodiopsida</taxon>
        <taxon>Polypodiidae</taxon>
        <taxon>Polypodiales</taxon>
        <taxon>Pteridineae</taxon>
        <taxon>Pteridaceae</taxon>
        <taxon>Vittarioideae</taxon>
        <taxon>Adiantum</taxon>
    </lineage>
</organism>
<dbReference type="EMBL" id="JABFUD020000007">
    <property type="protein sequence ID" value="KAI5078042.1"/>
    <property type="molecule type" value="Genomic_DNA"/>
</dbReference>